<gene>
    <name evidence="1" type="ORF">PMW86_00600</name>
</gene>
<sequence>MVEGYDLVEYGDSKGRPFWELTTSPANSQFQKMLTDPKKKLAARKMIDQISKIYDYGLKVASGTSKLRCIDSKIGLYELKGFDGANREMIYAICQGVDKIVLLFWFKGHQGSGNISKEIERAKRLAVIARQLLETER</sequence>
<dbReference type="AlphaFoldDB" id="A0AAW6AIF0"/>
<dbReference type="RefSeq" id="WP_195520490.1">
    <property type="nucleotide sequence ID" value="NZ_JADNPG010000002.1"/>
</dbReference>
<name>A0AAW6AIF0_9ACTN</name>
<accession>A0AAW6AIF0</accession>
<dbReference type="EMBL" id="JAQLEC010000001">
    <property type="protein sequence ID" value="MDB1838095.1"/>
    <property type="molecule type" value="Genomic_DNA"/>
</dbReference>
<evidence type="ECO:0000313" key="2">
    <source>
        <dbReference type="Proteomes" id="UP001212741"/>
    </source>
</evidence>
<evidence type="ECO:0008006" key="3">
    <source>
        <dbReference type="Google" id="ProtNLM"/>
    </source>
</evidence>
<comment type="caution">
    <text evidence="1">The sequence shown here is derived from an EMBL/GenBank/DDBJ whole genome shotgun (WGS) entry which is preliminary data.</text>
</comment>
<organism evidence="1 2">
    <name type="scientific">Collinsella aerofaciens</name>
    <dbReference type="NCBI Taxonomy" id="74426"/>
    <lineage>
        <taxon>Bacteria</taxon>
        <taxon>Bacillati</taxon>
        <taxon>Actinomycetota</taxon>
        <taxon>Coriobacteriia</taxon>
        <taxon>Coriobacteriales</taxon>
        <taxon>Coriobacteriaceae</taxon>
        <taxon>Collinsella</taxon>
    </lineage>
</organism>
<dbReference type="Proteomes" id="UP001212741">
    <property type="component" value="Unassembled WGS sequence"/>
</dbReference>
<reference evidence="1" key="1">
    <citation type="submission" date="2023-01" db="EMBL/GenBank/DDBJ databases">
        <title>Human gut microbiome strain richness.</title>
        <authorList>
            <person name="Chen-Liaw A."/>
        </authorList>
    </citation>
    <scope>NUCLEOTIDE SEQUENCE</scope>
    <source>
        <strain evidence="1">D54st1_D6_D54t1_190329</strain>
    </source>
</reference>
<protein>
    <recommendedName>
        <fullName evidence="3">Type II toxin-antitoxin system RelE/ParE family toxin</fullName>
    </recommendedName>
</protein>
<evidence type="ECO:0000313" key="1">
    <source>
        <dbReference type="EMBL" id="MDB1838095.1"/>
    </source>
</evidence>
<proteinExistence type="predicted"/>